<reference evidence="4 5" key="1">
    <citation type="journal article" date="2019" name="Int. J. Syst. Evol. Microbiol.">
        <title>The Global Catalogue of Microorganisms (GCM) 10K type strain sequencing project: providing services to taxonomists for standard genome sequencing and annotation.</title>
        <authorList>
            <consortium name="The Broad Institute Genomics Platform"/>
            <consortium name="The Broad Institute Genome Sequencing Center for Infectious Disease"/>
            <person name="Wu L."/>
            <person name="Ma J."/>
        </authorList>
    </citation>
    <scope>NUCLEOTIDE SEQUENCE [LARGE SCALE GENOMIC DNA]</scope>
    <source>
        <strain evidence="4 5">JCM 13008</strain>
    </source>
</reference>
<evidence type="ECO:0000313" key="5">
    <source>
        <dbReference type="Proteomes" id="UP001501581"/>
    </source>
</evidence>
<evidence type="ECO:0000313" key="4">
    <source>
        <dbReference type="EMBL" id="GAA1110933.1"/>
    </source>
</evidence>
<feature type="chain" id="PRO_5046962582" evidence="3">
    <location>
        <begin position="35"/>
        <end position="425"/>
    </location>
</feature>
<feature type="signal peptide" evidence="3">
    <location>
        <begin position="1"/>
        <end position="34"/>
    </location>
</feature>
<organism evidence="4 5">
    <name type="scientific">Nocardioides dubius</name>
    <dbReference type="NCBI Taxonomy" id="317019"/>
    <lineage>
        <taxon>Bacteria</taxon>
        <taxon>Bacillati</taxon>
        <taxon>Actinomycetota</taxon>
        <taxon>Actinomycetes</taxon>
        <taxon>Propionibacteriales</taxon>
        <taxon>Nocardioidaceae</taxon>
        <taxon>Nocardioides</taxon>
    </lineage>
</organism>
<dbReference type="Proteomes" id="UP001501581">
    <property type="component" value="Unassembled WGS sequence"/>
</dbReference>
<feature type="coiled-coil region" evidence="1">
    <location>
        <begin position="49"/>
        <end position="83"/>
    </location>
</feature>
<comment type="caution">
    <text evidence="4">The sequence shown here is derived from an EMBL/GenBank/DDBJ whole genome shotgun (WGS) entry which is preliminary data.</text>
</comment>
<sequence length="425" mass="42817">MNAVKRVLVGIVMMALTFGVAAVPLLTTAGAANAEPADPAACASAQSSVAKQKKAVATANKAVAKAKKQLKKAKKAKVKKAKKAKLVKKAKRNLKAKQKALRTKRSSLSRAEKSRASACADRPVDNETAGLGQLLALLTKLSGSGVGGAEGTPIDKSQLQGVVNLLGGGASVPVLSNAQLTDLLAGFNSSDLDPAVLSELLGGLLSADQITALLGGLGDPAALTALFTEVLGQFAALAGSSFPMPTDPAAFLELFATGLDALTGLLDPAQVGALLSLLATAAGSGGDAFDAQQLFALMSSLVPAEILEAFDSEALADLLAGFNAISADPTALLSLLGGQFTPQQITALLGGSASPEVLAQLISQVVAQLSSLGGGDFFLPGAVDPSVITNLVTAVVDLVESILDGIFGNLPQLPICILPIPILCT</sequence>
<evidence type="ECO:0000256" key="2">
    <source>
        <dbReference type="SAM" id="MobiDB-lite"/>
    </source>
</evidence>
<evidence type="ECO:0000256" key="3">
    <source>
        <dbReference type="SAM" id="SignalP"/>
    </source>
</evidence>
<gene>
    <name evidence="4" type="ORF">GCM10009668_34800</name>
</gene>
<dbReference type="EMBL" id="BAAALG010000013">
    <property type="protein sequence ID" value="GAA1110933.1"/>
    <property type="molecule type" value="Genomic_DNA"/>
</dbReference>
<keyword evidence="3" id="KW-0732">Signal</keyword>
<feature type="region of interest" description="Disordered" evidence="2">
    <location>
        <begin position="94"/>
        <end position="121"/>
    </location>
</feature>
<proteinExistence type="predicted"/>
<evidence type="ECO:0000256" key="1">
    <source>
        <dbReference type="SAM" id="Coils"/>
    </source>
</evidence>
<keyword evidence="5" id="KW-1185">Reference proteome</keyword>
<dbReference type="RefSeq" id="WP_343996135.1">
    <property type="nucleotide sequence ID" value="NZ_BAAALG010000013.1"/>
</dbReference>
<accession>A0ABN1U016</accession>
<protein>
    <submittedName>
        <fullName evidence="4">Uncharacterized protein</fullName>
    </submittedName>
</protein>
<name>A0ABN1U016_9ACTN</name>
<keyword evidence="1" id="KW-0175">Coiled coil</keyword>
<feature type="compositionally biased region" description="Basic residues" evidence="2">
    <location>
        <begin position="94"/>
        <end position="107"/>
    </location>
</feature>